<accession>A0A5M8P3P8</accession>
<dbReference type="AlphaFoldDB" id="A0A5M8P3P8"/>
<gene>
    <name evidence="1" type="ORF">EZS26_000720</name>
</gene>
<comment type="caution">
    <text evidence="1">The sequence shown here is derived from an EMBL/GenBank/DDBJ whole genome shotgun (WGS) entry which is preliminary data.</text>
</comment>
<dbReference type="Proteomes" id="UP000324575">
    <property type="component" value="Unassembled WGS sequence"/>
</dbReference>
<dbReference type="Gene3D" id="3.90.1580.10">
    <property type="entry name" value="paralog of FGE (formylglycine-generating enzyme)"/>
    <property type="match status" value="1"/>
</dbReference>
<name>A0A5M8P3P8_9BACT</name>
<protein>
    <submittedName>
        <fullName evidence="1">Uncharacterized protein</fullName>
    </submittedName>
</protein>
<evidence type="ECO:0000313" key="1">
    <source>
        <dbReference type="EMBL" id="KAA6303117.1"/>
    </source>
</evidence>
<reference evidence="1 2" key="1">
    <citation type="submission" date="2019-03" db="EMBL/GenBank/DDBJ databases">
        <title>Single cell metagenomics reveals metabolic interactions within the superorganism composed of flagellate Streblomastix strix and complex community of Bacteroidetes bacteria on its surface.</title>
        <authorList>
            <person name="Treitli S.C."/>
            <person name="Kolisko M."/>
            <person name="Husnik F."/>
            <person name="Keeling P."/>
            <person name="Hampl V."/>
        </authorList>
    </citation>
    <scope>NUCLEOTIDE SEQUENCE [LARGE SCALE GENOMIC DNA]</scope>
    <source>
        <strain evidence="1">St1</strain>
    </source>
</reference>
<evidence type="ECO:0000313" key="2">
    <source>
        <dbReference type="Proteomes" id="UP000324575"/>
    </source>
</evidence>
<dbReference type="EMBL" id="SNRX01000003">
    <property type="protein sequence ID" value="KAA6303117.1"/>
    <property type="molecule type" value="Genomic_DNA"/>
</dbReference>
<dbReference type="InterPro" id="IPR042095">
    <property type="entry name" value="SUMF_sf"/>
</dbReference>
<proteinExistence type="predicted"/>
<organism evidence="1 2">
    <name type="scientific">Candidatus Ordinivivax streblomastigis</name>
    <dbReference type="NCBI Taxonomy" id="2540710"/>
    <lineage>
        <taxon>Bacteria</taxon>
        <taxon>Pseudomonadati</taxon>
        <taxon>Bacteroidota</taxon>
        <taxon>Bacteroidia</taxon>
        <taxon>Bacteroidales</taxon>
        <taxon>Candidatus Ordinivivax</taxon>
    </lineage>
</organism>
<sequence length="446" mass="48447">MGLIIGVGNTMPKFPYDYYYGVEINTTVANSQLTRIGRPELHVSLPIQSRMRRCLLKDDGTVNYYLHANDSTLRDTGAAADLNGVSGQVMVEIPEHWRKFEFEDTKWRVLLSEFQLPGFHFVPKTYRSAYEAAIDRTTSSQPKLCSVVNTAPEFRGGANSSAEIAHDADGGSSLGKPATNVSLTNFRTYARRRGTAGKNGAGWNCDVYDIQKSVYWLYTVEYANLNCQATYNAAPTSEGYKQGGLGAGVTDLTAGNITGMTGGTYACIPCGTTNSLGNKTGIVAYAMPAAYNATKTTNVPSYRGLENPFGHLWSWTDGCKCRIQSNDSGGLSEFLICDLPDKFQDSTYNDYEKRGNLPRNEGYVKEMLIGEFGENMPKLATGGSSTTYFSDYFYTNIPASSEAMRGVFFGGAAYIGAVAGFACAYTSNAASNTYADIGSRLCFIPA</sequence>